<evidence type="ECO:0000256" key="1">
    <source>
        <dbReference type="SAM" id="Phobius"/>
    </source>
</evidence>
<dbReference type="PANTHER" id="PTHR43185:SF1">
    <property type="entry name" value="FE(2+) TRANSPORTER FEOB"/>
    <property type="match status" value="1"/>
</dbReference>
<evidence type="ECO:0000313" key="4">
    <source>
        <dbReference type="EMBL" id="MFC0522941.1"/>
    </source>
</evidence>
<keyword evidence="1" id="KW-0812">Transmembrane</keyword>
<feature type="domain" description="G" evidence="2">
    <location>
        <begin position="13"/>
        <end position="122"/>
    </location>
</feature>
<reference evidence="4 5" key="1">
    <citation type="submission" date="2024-09" db="EMBL/GenBank/DDBJ databases">
        <authorList>
            <person name="Sun Q."/>
            <person name="Mori K."/>
        </authorList>
    </citation>
    <scope>NUCLEOTIDE SEQUENCE [LARGE SCALE GENOMIC DNA]</scope>
    <source>
        <strain evidence="4 5">NCAIM B.02529</strain>
    </source>
</reference>
<dbReference type="PANTHER" id="PTHR43185">
    <property type="entry name" value="FERROUS IRON TRANSPORT PROTEIN B"/>
    <property type="match status" value="1"/>
</dbReference>
<name>A0ABV6LKL9_9BACI</name>
<evidence type="ECO:0000313" key="5">
    <source>
        <dbReference type="Proteomes" id="UP001589836"/>
    </source>
</evidence>
<protein>
    <submittedName>
        <fullName evidence="4">Nucleoside recognition domain-containing protein</fullName>
    </submittedName>
</protein>
<gene>
    <name evidence="4" type="ORF">ACFFGV_04960</name>
</gene>
<dbReference type="Proteomes" id="UP001589836">
    <property type="component" value="Unassembled WGS sequence"/>
</dbReference>
<comment type="caution">
    <text evidence="4">The sequence shown here is derived from an EMBL/GenBank/DDBJ whole genome shotgun (WGS) entry which is preliminary data.</text>
</comment>
<feature type="domain" description="Nucleoside transporter/FeoB GTPase Gate" evidence="3">
    <location>
        <begin position="269"/>
        <end position="362"/>
    </location>
</feature>
<feature type="transmembrane region" description="Helical" evidence="1">
    <location>
        <begin position="424"/>
        <end position="445"/>
    </location>
</feature>
<keyword evidence="1" id="KW-1133">Transmembrane helix</keyword>
<feature type="transmembrane region" description="Helical" evidence="1">
    <location>
        <begin position="264"/>
        <end position="285"/>
    </location>
</feature>
<keyword evidence="1" id="KW-0472">Membrane</keyword>
<dbReference type="InterPro" id="IPR050860">
    <property type="entry name" value="FeoB_GTPase"/>
</dbReference>
<dbReference type="Pfam" id="PF01926">
    <property type="entry name" value="MMR_HSR1"/>
    <property type="match status" value="1"/>
</dbReference>
<keyword evidence="5" id="KW-1185">Reference proteome</keyword>
<dbReference type="InterPro" id="IPR006073">
    <property type="entry name" value="GTP-bd"/>
</dbReference>
<dbReference type="Pfam" id="PF07670">
    <property type="entry name" value="Gate"/>
    <property type="match status" value="1"/>
</dbReference>
<feature type="transmembrane region" description="Helical" evidence="1">
    <location>
        <begin position="370"/>
        <end position="389"/>
    </location>
</feature>
<dbReference type="EMBL" id="JBHLTP010000003">
    <property type="protein sequence ID" value="MFC0522941.1"/>
    <property type="molecule type" value="Genomic_DNA"/>
</dbReference>
<feature type="transmembrane region" description="Helical" evidence="1">
    <location>
        <begin position="200"/>
        <end position="224"/>
    </location>
</feature>
<feature type="transmembrane region" description="Helical" evidence="1">
    <location>
        <begin position="534"/>
        <end position="555"/>
    </location>
</feature>
<accession>A0ABV6LKL9</accession>
<evidence type="ECO:0000259" key="3">
    <source>
        <dbReference type="Pfam" id="PF07670"/>
    </source>
</evidence>
<dbReference type="SUPFAM" id="SSF52540">
    <property type="entry name" value="P-loop containing nucleoside triphosphate hydrolases"/>
    <property type="match status" value="1"/>
</dbReference>
<evidence type="ECO:0000259" key="2">
    <source>
        <dbReference type="Pfam" id="PF01926"/>
    </source>
</evidence>
<organism evidence="4 5">
    <name type="scientific">Pontibacillus salicampi</name>
    <dbReference type="NCBI Taxonomy" id="1449801"/>
    <lineage>
        <taxon>Bacteria</taxon>
        <taxon>Bacillati</taxon>
        <taxon>Bacillota</taxon>
        <taxon>Bacilli</taxon>
        <taxon>Bacillales</taxon>
        <taxon>Bacillaceae</taxon>
        <taxon>Pontibacillus</taxon>
    </lineage>
</organism>
<proteinExistence type="predicted"/>
<dbReference type="InterPro" id="IPR027417">
    <property type="entry name" value="P-loop_NTPase"/>
</dbReference>
<dbReference type="InterPro" id="IPR011642">
    <property type="entry name" value="Gate_dom"/>
</dbReference>
<dbReference type="Gene3D" id="3.40.50.300">
    <property type="entry name" value="P-loop containing nucleotide triphosphate hydrolases"/>
    <property type="match status" value="1"/>
</dbReference>
<feature type="transmembrane region" description="Helical" evidence="1">
    <location>
        <begin position="497"/>
        <end position="522"/>
    </location>
</feature>
<sequence length="556" mass="61875">MLTSDNTHSPPSRIALVGVESVGKSAIFRQLTGDQSGVETNVKGSTINPIKSIIKGQDQAELVDTPGIRYEDDNVTTQLALKELKRVDQIVLVLKSASLKEELLTLMKQISLRGKKVTIVVTHKDKYNPSTEEKKYIKELLGVQIIWCNSRNITDSESEEIITALQHPIHWKVNQSIVSFLPESVLQPTPFIQRLFLTPILGPSMALLFLLTIFAGPVYLAYIFSDWLQPLADQFLITPLKESLTFLPQFAQGILVGDYGLLTLGWYSFLWAFPVVFFIGLSVAITEEIGIQEYITHTLNPWLRKIGLNGRDLIAVLTGFGCNVVAVMQTRGCSSCTRHACVSMISFGSACSYQIGASLSIFSSVGAPMLFFPYILLLFLVGAIHTRIWNRNQVPVEPVQSLPYIQSITLRGLYFRVKSVVKQFLLQAMPIFLLICFVASFLQMFSIMSFLASMIGPFLNIFALPTDVAPGILFSMIRKDGVMILNQGNGDLLSDMVMWKVFLTVYLASTISSCMVTLFTIYKEMGWSTSLKVFSKQFATSTVSTGVIALLFILIY</sequence>
<feature type="transmembrane region" description="Helical" evidence="1">
    <location>
        <begin position="457"/>
        <end position="477"/>
    </location>
</feature>
<dbReference type="RefSeq" id="WP_377345463.1">
    <property type="nucleotide sequence ID" value="NZ_JBHLTP010000003.1"/>
</dbReference>